<keyword evidence="3 6" id="KW-0812">Transmembrane</keyword>
<evidence type="ECO:0000256" key="4">
    <source>
        <dbReference type="ARBA" id="ARBA00022989"/>
    </source>
</evidence>
<feature type="transmembrane region" description="Helical" evidence="6">
    <location>
        <begin position="206"/>
        <end position="225"/>
    </location>
</feature>
<keyword evidence="5 6" id="KW-0472">Membrane</keyword>
<evidence type="ECO:0000256" key="5">
    <source>
        <dbReference type="ARBA" id="ARBA00023136"/>
    </source>
</evidence>
<dbReference type="GO" id="GO:0016192">
    <property type="term" value="P:vesicle-mediated transport"/>
    <property type="evidence" value="ECO:0007669"/>
    <property type="project" value="InterPro"/>
</dbReference>
<feature type="transmembrane region" description="Helical" evidence="6">
    <location>
        <begin position="171"/>
        <end position="194"/>
    </location>
</feature>
<dbReference type="InterPro" id="IPR006977">
    <property type="entry name" value="Yip1_dom"/>
</dbReference>
<keyword evidence="4 6" id="KW-1133">Transmembrane helix</keyword>
<dbReference type="Pfam" id="PF04893">
    <property type="entry name" value="Yip1"/>
    <property type="match status" value="1"/>
</dbReference>
<feature type="region of interest" description="Disordered" evidence="7">
    <location>
        <begin position="55"/>
        <end position="81"/>
    </location>
</feature>
<dbReference type="PANTHER" id="PTHR12822:SF5">
    <property type="entry name" value="PROTEIN YIP"/>
    <property type="match status" value="1"/>
</dbReference>
<comment type="similarity">
    <text evidence="2 6">Belongs to the YIP1 family.</text>
</comment>
<feature type="non-terminal residue" evidence="9">
    <location>
        <position position="256"/>
    </location>
</feature>
<accession>A0AA38GP48</accession>
<dbReference type="Proteomes" id="UP000824469">
    <property type="component" value="Unassembled WGS sequence"/>
</dbReference>
<dbReference type="AlphaFoldDB" id="A0AA38GP48"/>
<gene>
    <name evidence="9" type="ORF">KI387_004493</name>
</gene>
<evidence type="ECO:0000256" key="3">
    <source>
        <dbReference type="ARBA" id="ARBA00022692"/>
    </source>
</evidence>
<keyword evidence="10" id="KW-1185">Reference proteome</keyword>
<dbReference type="GO" id="GO:0000139">
    <property type="term" value="C:Golgi membrane"/>
    <property type="evidence" value="ECO:0007669"/>
    <property type="project" value="UniProtKB-SubCell"/>
</dbReference>
<reference evidence="9 10" key="1">
    <citation type="journal article" date="2021" name="Nat. Plants">
        <title>The Taxus genome provides insights into paclitaxel biosynthesis.</title>
        <authorList>
            <person name="Xiong X."/>
            <person name="Gou J."/>
            <person name="Liao Q."/>
            <person name="Li Y."/>
            <person name="Zhou Q."/>
            <person name="Bi G."/>
            <person name="Li C."/>
            <person name="Du R."/>
            <person name="Wang X."/>
            <person name="Sun T."/>
            <person name="Guo L."/>
            <person name="Liang H."/>
            <person name="Lu P."/>
            <person name="Wu Y."/>
            <person name="Zhang Z."/>
            <person name="Ro D.K."/>
            <person name="Shang Y."/>
            <person name="Huang S."/>
            <person name="Yan J."/>
        </authorList>
    </citation>
    <scope>NUCLEOTIDE SEQUENCE [LARGE SCALE GENOMIC DNA]</scope>
    <source>
        <strain evidence="9">Ta-2019</strain>
    </source>
</reference>
<feature type="domain" description="Yip1" evidence="8">
    <location>
        <begin position="114"/>
        <end position="253"/>
    </location>
</feature>
<evidence type="ECO:0000256" key="1">
    <source>
        <dbReference type="ARBA" id="ARBA00004141"/>
    </source>
</evidence>
<dbReference type="EMBL" id="JAHRHJ020000002">
    <property type="protein sequence ID" value="KAH9324315.1"/>
    <property type="molecule type" value="Genomic_DNA"/>
</dbReference>
<comment type="caution">
    <text evidence="6">Lacks conserved residue(s) required for the propagation of feature annotation.</text>
</comment>
<comment type="caution">
    <text evidence="9">The sequence shown here is derived from an EMBL/GenBank/DDBJ whole genome shotgun (WGS) entry which is preliminary data.</text>
</comment>
<proteinExistence type="inferred from homology"/>
<evidence type="ECO:0000313" key="10">
    <source>
        <dbReference type="Proteomes" id="UP000824469"/>
    </source>
</evidence>
<dbReference type="OMA" id="MFQINFY"/>
<dbReference type="GO" id="GO:0031267">
    <property type="term" value="F:small GTPase binding"/>
    <property type="evidence" value="ECO:0007669"/>
    <property type="project" value="InterPro"/>
</dbReference>
<feature type="transmembrane region" description="Helical" evidence="6">
    <location>
        <begin position="231"/>
        <end position="251"/>
    </location>
</feature>
<sequence length="256" mass="28860">SLGFQIVFAGDDRLRMSGGSYSSLPTSHLLGSVPAAVDADHKTLQFEEANLEIFPPSNGQSGTWGYRPPNDIDGSEGTEQPQSGWKGFFSVASYRPYFNVDTYDVLERTMGTFFPHHGDFIEKIQHNPDLYGPVWISTTLVFMVTALGNYASYLSFTKSKDSTKWYYDINYVSWAACIIYGYICLVPLGYYFLLRYLGIPTTFVQLCCLCGYSLFLFIPSSFLLIFPTEFLRWTVIILAGIASACFLAFNLRSYIM</sequence>
<name>A0AA38GP48_TAXCH</name>
<dbReference type="InterPro" id="IPR039765">
    <property type="entry name" value="Yip5/YIPF1/YIPF2"/>
</dbReference>
<evidence type="ECO:0000259" key="8">
    <source>
        <dbReference type="Pfam" id="PF04893"/>
    </source>
</evidence>
<evidence type="ECO:0000313" key="9">
    <source>
        <dbReference type="EMBL" id="KAH9324315.1"/>
    </source>
</evidence>
<protein>
    <recommendedName>
        <fullName evidence="6">Protein YIP</fullName>
    </recommendedName>
</protein>
<organism evidence="9 10">
    <name type="scientific">Taxus chinensis</name>
    <name type="common">Chinese yew</name>
    <name type="synonym">Taxus wallichiana var. chinensis</name>
    <dbReference type="NCBI Taxonomy" id="29808"/>
    <lineage>
        <taxon>Eukaryota</taxon>
        <taxon>Viridiplantae</taxon>
        <taxon>Streptophyta</taxon>
        <taxon>Embryophyta</taxon>
        <taxon>Tracheophyta</taxon>
        <taxon>Spermatophyta</taxon>
        <taxon>Pinopsida</taxon>
        <taxon>Pinidae</taxon>
        <taxon>Conifers II</taxon>
        <taxon>Cupressales</taxon>
        <taxon>Taxaceae</taxon>
        <taxon>Taxus</taxon>
    </lineage>
</organism>
<evidence type="ECO:0000256" key="7">
    <source>
        <dbReference type="SAM" id="MobiDB-lite"/>
    </source>
</evidence>
<dbReference type="PANTHER" id="PTHR12822">
    <property type="entry name" value="PROTEIN YIPF"/>
    <property type="match status" value="1"/>
</dbReference>
<feature type="non-terminal residue" evidence="9">
    <location>
        <position position="1"/>
    </location>
</feature>
<evidence type="ECO:0000256" key="6">
    <source>
        <dbReference type="RuleBase" id="RU361264"/>
    </source>
</evidence>
<evidence type="ECO:0000256" key="2">
    <source>
        <dbReference type="ARBA" id="ARBA00010596"/>
    </source>
</evidence>
<feature type="transmembrane region" description="Helical" evidence="6">
    <location>
        <begin position="130"/>
        <end position="151"/>
    </location>
</feature>
<comment type="subcellular location">
    <subcellularLocation>
        <location evidence="6">Golgi apparatus membrane</location>
        <topology evidence="6">Multi-pass membrane protein</topology>
    </subcellularLocation>
    <subcellularLocation>
        <location evidence="1">Membrane</location>
        <topology evidence="1">Multi-pass membrane protein</topology>
    </subcellularLocation>
</comment>